<feature type="transmembrane region" description="Helical" evidence="2">
    <location>
        <begin position="127"/>
        <end position="150"/>
    </location>
</feature>
<evidence type="ECO:0000313" key="3">
    <source>
        <dbReference type="EMBL" id="CAF1658044.1"/>
    </source>
</evidence>
<evidence type="ECO:0008006" key="5">
    <source>
        <dbReference type="Google" id="ProtNLM"/>
    </source>
</evidence>
<protein>
    <recommendedName>
        <fullName evidence="5">G-protein coupled receptors family 1 profile domain-containing protein</fullName>
    </recommendedName>
</protein>
<dbReference type="Gene3D" id="1.20.1070.10">
    <property type="entry name" value="Rhodopsin 7-helix transmembrane proteins"/>
    <property type="match status" value="1"/>
</dbReference>
<keyword evidence="2" id="KW-0812">Transmembrane</keyword>
<dbReference type="EMBL" id="CAJNOR010010965">
    <property type="protein sequence ID" value="CAF1658044.1"/>
    <property type="molecule type" value="Genomic_DNA"/>
</dbReference>
<feature type="transmembrane region" description="Helical" evidence="2">
    <location>
        <begin position="171"/>
        <end position="192"/>
    </location>
</feature>
<comment type="caution">
    <text evidence="3">The sequence shown here is derived from an EMBL/GenBank/DDBJ whole genome shotgun (WGS) entry which is preliminary data.</text>
</comment>
<evidence type="ECO:0000313" key="4">
    <source>
        <dbReference type="Proteomes" id="UP000663828"/>
    </source>
</evidence>
<evidence type="ECO:0000256" key="1">
    <source>
        <dbReference type="SAM" id="MobiDB-lite"/>
    </source>
</evidence>
<accession>A0A816F8V5</accession>
<feature type="non-terminal residue" evidence="3">
    <location>
        <position position="1"/>
    </location>
</feature>
<proteinExistence type="predicted"/>
<keyword evidence="2" id="KW-1133">Transmembrane helix</keyword>
<keyword evidence="2" id="KW-0472">Membrane</keyword>
<feature type="region of interest" description="Disordered" evidence="1">
    <location>
        <begin position="255"/>
        <end position="275"/>
    </location>
</feature>
<name>A0A816F8V5_ADIRI</name>
<gene>
    <name evidence="3" type="ORF">XAT740_LOCUS56296</name>
</gene>
<sequence length="275" mass="32041">DLIKFCIGSDGIRVWDCSTWVQNTTGNVDGRSRSLIIFVDAFMQYFRCDMRPYFYRDSIAGLIINIVCANQAVYQLESDGNNRLCAFRGFLLHAASGLLYQTVCVQTIHRLFVVVFSTRRYLQSKQMMIFITISQWLISITFAIPALIFGRIVSQPATVAGLRRKQREIRLIRRLIIIVGVIFFMSFSYLIFFLRAQFFPHAPTIPYAQRVSFIYISFGYSVWMLLNIIFTDKVRKYLNNNLQILNPYTRHTQIHPHTNNDRPLQTRHAVTTQNP</sequence>
<evidence type="ECO:0000256" key="2">
    <source>
        <dbReference type="SAM" id="Phobius"/>
    </source>
</evidence>
<dbReference type="SUPFAM" id="SSF81321">
    <property type="entry name" value="Family A G protein-coupled receptor-like"/>
    <property type="match status" value="1"/>
</dbReference>
<keyword evidence="4" id="KW-1185">Reference proteome</keyword>
<reference evidence="3" key="1">
    <citation type="submission" date="2021-02" db="EMBL/GenBank/DDBJ databases">
        <authorList>
            <person name="Nowell W R."/>
        </authorList>
    </citation>
    <scope>NUCLEOTIDE SEQUENCE</scope>
</reference>
<feature type="transmembrane region" description="Helical" evidence="2">
    <location>
        <begin position="212"/>
        <end position="230"/>
    </location>
</feature>
<dbReference type="AlphaFoldDB" id="A0A816F8V5"/>
<organism evidence="3 4">
    <name type="scientific">Adineta ricciae</name>
    <name type="common">Rotifer</name>
    <dbReference type="NCBI Taxonomy" id="249248"/>
    <lineage>
        <taxon>Eukaryota</taxon>
        <taxon>Metazoa</taxon>
        <taxon>Spiralia</taxon>
        <taxon>Gnathifera</taxon>
        <taxon>Rotifera</taxon>
        <taxon>Eurotatoria</taxon>
        <taxon>Bdelloidea</taxon>
        <taxon>Adinetida</taxon>
        <taxon>Adinetidae</taxon>
        <taxon>Adineta</taxon>
    </lineage>
</organism>
<dbReference type="Proteomes" id="UP000663828">
    <property type="component" value="Unassembled WGS sequence"/>
</dbReference>